<keyword evidence="2" id="KW-0802">TPR repeat</keyword>
<protein>
    <recommendedName>
        <fullName evidence="6">Tetratricopeptide repeat protein</fullName>
    </recommendedName>
</protein>
<feature type="region of interest" description="Disordered" evidence="3">
    <location>
        <begin position="372"/>
        <end position="395"/>
    </location>
</feature>
<keyword evidence="1" id="KW-0677">Repeat</keyword>
<evidence type="ECO:0000313" key="4">
    <source>
        <dbReference type="EMBL" id="OMJ70011.1"/>
    </source>
</evidence>
<evidence type="ECO:0000313" key="5">
    <source>
        <dbReference type="Proteomes" id="UP000187209"/>
    </source>
</evidence>
<comment type="caution">
    <text evidence="4">The sequence shown here is derived from an EMBL/GenBank/DDBJ whole genome shotgun (WGS) entry which is preliminary data.</text>
</comment>
<dbReference type="SUPFAM" id="SSF48452">
    <property type="entry name" value="TPR-like"/>
    <property type="match status" value="1"/>
</dbReference>
<name>A0A1R2AZR6_9CILI</name>
<feature type="compositionally biased region" description="Polar residues" evidence="3">
    <location>
        <begin position="372"/>
        <end position="386"/>
    </location>
</feature>
<dbReference type="InterPro" id="IPR011990">
    <property type="entry name" value="TPR-like_helical_dom_sf"/>
</dbReference>
<evidence type="ECO:0000256" key="3">
    <source>
        <dbReference type="SAM" id="MobiDB-lite"/>
    </source>
</evidence>
<dbReference type="OrthoDB" id="111094at2759"/>
<dbReference type="Proteomes" id="UP000187209">
    <property type="component" value="Unassembled WGS sequence"/>
</dbReference>
<sequence>MKASHELTLQNIESYTEHYIEKFFPKLYPKSTSFPEDFSLEDHENLKYLVKTLNNLALQSHFSNKKSYSFLRKANKLSIILWKKTKKVVGGQELLKASAKLRSLTLNNLACYFKGCDKLLAALEYLEKAVKIEEKGSAEDYEIATTLLNLTVIKSKLGNHEEAFNKSLEAVRILEKADEEKEMPEALATSYYNHAVELEYLQRINEAKLFYEKAYNLSKRKFGESNESTQNFLEKLVQFNFTHASCDLSITSLPSTLNKSQKSSKKSVTEEKKLDILYQGYKSFSGIRFKFFFLDKPSKSAIKILAFPENKYPVYRMMLEYNRIYLICKNKDYKEFKTLDKNQTTNCMLELLNYLFIEKGSLIIVSDESRARPTSASYQTEVNKSRTGIYPKPKQ</sequence>
<dbReference type="EMBL" id="MPUH01001134">
    <property type="protein sequence ID" value="OMJ70011.1"/>
    <property type="molecule type" value="Genomic_DNA"/>
</dbReference>
<dbReference type="AlphaFoldDB" id="A0A1R2AZR6"/>
<reference evidence="4 5" key="1">
    <citation type="submission" date="2016-11" db="EMBL/GenBank/DDBJ databases">
        <title>The macronuclear genome of Stentor coeruleus: a giant cell with tiny introns.</title>
        <authorList>
            <person name="Slabodnick M."/>
            <person name="Ruby J.G."/>
            <person name="Reiff S.B."/>
            <person name="Swart E.C."/>
            <person name="Gosai S."/>
            <person name="Prabakaran S."/>
            <person name="Witkowska E."/>
            <person name="Larue G.E."/>
            <person name="Fisher S."/>
            <person name="Freeman R.M."/>
            <person name="Gunawardena J."/>
            <person name="Chu W."/>
            <person name="Stover N.A."/>
            <person name="Gregory B.D."/>
            <person name="Nowacki M."/>
            <person name="Derisi J."/>
            <person name="Roy S.W."/>
            <person name="Marshall W.F."/>
            <person name="Sood P."/>
        </authorList>
    </citation>
    <scope>NUCLEOTIDE SEQUENCE [LARGE SCALE GENOMIC DNA]</scope>
    <source>
        <strain evidence="4">WM001</strain>
    </source>
</reference>
<accession>A0A1R2AZR6</accession>
<dbReference type="PANTHER" id="PTHR45641:SF19">
    <property type="entry name" value="NEPHROCYSTIN-3"/>
    <property type="match status" value="1"/>
</dbReference>
<dbReference type="InterPro" id="IPR019734">
    <property type="entry name" value="TPR_rpt"/>
</dbReference>
<evidence type="ECO:0000256" key="2">
    <source>
        <dbReference type="ARBA" id="ARBA00022803"/>
    </source>
</evidence>
<evidence type="ECO:0008006" key="6">
    <source>
        <dbReference type="Google" id="ProtNLM"/>
    </source>
</evidence>
<dbReference type="Pfam" id="PF13181">
    <property type="entry name" value="TPR_8"/>
    <property type="match status" value="1"/>
</dbReference>
<dbReference type="Gene3D" id="1.25.40.10">
    <property type="entry name" value="Tetratricopeptide repeat domain"/>
    <property type="match status" value="1"/>
</dbReference>
<organism evidence="4 5">
    <name type="scientific">Stentor coeruleus</name>
    <dbReference type="NCBI Taxonomy" id="5963"/>
    <lineage>
        <taxon>Eukaryota</taxon>
        <taxon>Sar</taxon>
        <taxon>Alveolata</taxon>
        <taxon>Ciliophora</taxon>
        <taxon>Postciliodesmatophora</taxon>
        <taxon>Heterotrichea</taxon>
        <taxon>Heterotrichida</taxon>
        <taxon>Stentoridae</taxon>
        <taxon>Stentor</taxon>
    </lineage>
</organism>
<keyword evidence="5" id="KW-1185">Reference proteome</keyword>
<gene>
    <name evidence="4" type="ORF">SteCoe_32120</name>
</gene>
<dbReference type="PANTHER" id="PTHR45641">
    <property type="entry name" value="TETRATRICOPEPTIDE REPEAT PROTEIN (AFU_ORTHOLOGUE AFUA_6G03870)"/>
    <property type="match status" value="1"/>
</dbReference>
<proteinExistence type="predicted"/>
<evidence type="ECO:0000256" key="1">
    <source>
        <dbReference type="ARBA" id="ARBA00022737"/>
    </source>
</evidence>